<dbReference type="PANTHER" id="PTHR31668">
    <property type="entry name" value="GLUCOSE TRANSPORT TRANSCRIPTION REGULATOR RGT1-RELATED-RELATED"/>
    <property type="match status" value="1"/>
</dbReference>
<dbReference type="EMBL" id="JARPMG010000006">
    <property type="protein sequence ID" value="KAJ8099545.1"/>
    <property type="molecule type" value="Genomic_DNA"/>
</dbReference>
<comment type="caution">
    <text evidence="6">The sequence shown here is derived from an EMBL/GenBank/DDBJ whole genome shotgun (WGS) entry which is preliminary data.</text>
</comment>
<accession>A0AAD7QQK8</accession>
<sequence>MLTDTLCQKSEENTSKIPVNDYSRLPGPSLLKQTLGHQIVNLLFFGATTEYDTRLLSRSHFDVRDEYANTAAEVKEEMANLDAIEAIVTPHGSALVDLYFRIVHPSFPIVHKSVFLEKHGRTCRELTPLGLAAVYILALNWCLPKPNVKELENLIPKILADCYHRPKISDLQAGLLVAMAQNLGIHTDCSEWRRVAWALFAEDKWGALIHGRPSHITDEIGMWLVSLTEILANILDTFFTLKGMRNNDEYPGRFGKGKGHCKSDSNHGYLHLCYFAAEITLHRAIIRYQDLDADENLRLITRAADRVRFVSAVEFVKRLKPEHLQSFRYFASKLNLAIIGIFGGILLATR</sequence>
<evidence type="ECO:0000256" key="4">
    <source>
        <dbReference type="ARBA" id="ARBA00023242"/>
    </source>
</evidence>
<protein>
    <submittedName>
        <fullName evidence="6">Uncharacterized protein</fullName>
    </submittedName>
</protein>
<dbReference type="CDD" id="cd12148">
    <property type="entry name" value="fungal_TF_MHR"/>
    <property type="match status" value="1"/>
</dbReference>
<keyword evidence="5" id="KW-1133">Transmembrane helix</keyword>
<evidence type="ECO:0000256" key="3">
    <source>
        <dbReference type="ARBA" id="ARBA00023163"/>
    </source>
</evidence>
<keyword evidence="1" id="KW-0862">Zinc</keyword>
<dbReference type="AlphaFoldDB" id="A0AAD7QQK8"/>
<feature type="transmembrane region" description="Helical" evidence="5">
    <location>
        <begin position="327"/>
        <end position="348"/>
    </location>
</feature>
<dbReference type="Proteomes" id="UP001217417">
    <property type="component" value="Unassembled WGS sequence"/>
</dbReference>
<dbReference type="PANTHER" id="PTHR31668:SF4">
    <property type="entry name" value="TRANSCRIPTIONAL ACTIVATOR PROTEIN DAL81"/>
    <property type="match status" value="1"/>
</dbReference>
<reference evidence="6" key="1">
    <citation type="submission" date="2023-03" db="EMBL/GenBank/DDBJ databases">
        <title>Near-Complete genome sequence of Lipomyces tetrasporous NRRL Y-64009, an oleaginous yeast capable of growing on lignocellulosic hydrolysates.</title>
        <authorList>
            <consortium name="Lawrence Berkeley National Laboratory"/>
            <person name="Jagtap S.S."/>
            <person name="Liu J.-J."/>
            <person name="Walukiewicz H.E."/>
            <person name="Pangilinan J."/>
            <person name="Lipzen A."/>
            <person name="Ahrendt S."/>
            <person name="Koriabine M."/>
            <person name="Cobaugh K."/>
            <person name="Salamov A."/>
            <person name="Yoshinaga Y."/>
            <person name="Ng V."/>
            <person name="Daum C."/>
            <person name="Grigoriev I.V."/>
            <person name="Slininger P.J."/>
            <person name="Dien B.S."/>
            <person name="Jin Y.-S."/>
            <person name="Rao C.V."/>
        </authorList>
    </citation>
    <scope>NUCLEOTIDE SEQUENCE</scope>
    <source>
        <strain evidence="6">NRRL Y-64009</strain>
    </source>
</reference>
<evidence type="ECO:0000313" key="6">
    <source>
        <dbReference type="EMBL" id="KAJ8099545.1"/>
    </source>
</evidence>
<evidence type="ECO:0000256" key="5">
    <source>
        <dbReference type="SAM" id="Phobius"/>
    </source>
</evidence>
<keyword evidence="5" id="KW-0472">Membrane</keyword>
<dbReference type="InterPro" id="IPR050797">
    <property type="entry name" value="Carb_Metab_Trans_Reg"/>
</dbReference>
<dbReference type="GO" id="GO:0005634">
    <property type="term" value="C:nucleus"/>
    <property type="evidence" value="ECO:0007669"/>
    <property type="project" value="TreeGrafter"/>
</dbReference>
<dbReference type="RefSeq" id="XP_056042995.1">
    <property type="nucleotide sequence ID" value="XM_056189972.1"/>
</dbReference>
<proteinExistence type="predicted"/>
<keyword evidence="5" id="KW-0812">Transmembrane</keyword>
<name>A0AAD7QQK8_9ASCO</name>
<keyword evidence="7" id="KW-1185">Reference proteome</keyword>
<keyword evidence="2" id="KW-0805">Transcription regulation</keyword>
<evidence type="ECO:0000256" key="2">
    <source>
        <dbReference type="ARBA" id="ARBA00023015"/>
    </source>
</evidence>
<evidence type="ECO:0000313" key="7">
    <source>
        <dbReference type="Proteomes" id="UP001217417"/>
    </source>
</evidence>
<dbReference type="GO" id="GO:0001080">
    <property type="term" value="P:nitrogen catabolite activation of transcription from RNA polymerase II promoter"/>
    <property type="evidence" value="ECO:0007669"/>
    <property type="project" value="TreeGrafter"/>
</dbReference>
<dbReference type="GeneID" id="80885138"/>
<organism evidence="6 7">
    <name type="scientific">Lipomyces tetrasporus</name>
    <dbReference type="NCBI Taxonomy" id="54092"/>
    <lineage>
        <taxon>Eukaryota</taxon>
        <taxon>Fungi</taxon>
        <taxon>Dikarya</taxon>
        <taxon>Ascomycota</taxon>
        <taxon>Saccharomycotina</taxon>
        <taxon>Lipomycetes</taxon>
        <taxon>Lipomycetales</taxon>
        <taxon>Lipomycetaceae</taxon>
        <taxon>Lipomyces</taxon>
    </lineage>
</organism>
<keyword evidence="3" id="KW-0804">Transcription</keyword>
<keyword evidence="4" id="KW-0539">Nucleus</keyword>
<evidence type="ECO:0000256" key="1">
    <source>
        <dbReference type="ARBA" id="ARBA00022833"/>
    </source>
</evidence>
<gene>
    <name evidence="6" type="ORF">POJ06DRAFT_281770</name>
</gene>